<comment type="caution">
    <text evidence="1">The sequence shown here is derived from an EMBL/GenBank/DDBJ whole genome shotgun (WGS) entry which is preliminary data.</text>
</comment>
<dbReference type="Proteomes" id="UP000237466">
    <property type="component" value="Unassembled WGS sequence"/>
</dbReference>
<evidence type="ECO:0008006" key="3">
    <source>
        <dbReference type="Google" id="ProtNLM"/>
    </source>
</evidence>
<organism evidence="1 2">
    <name type="scientific">Vibrio vulnificus</name>
    <dbReference type="NCBI Taxonomy" id="672"/>
    <lineage>
        <taxon>Bacteria</taxon>
        <taxon>Pseudomonadati</taxon>
        <taxon>Pseudomonadota</taxon>
        <taxon>Gammaproteobacteria</taxon>
        <taxon>Vibrionales</taxon>
        <taxon>Vibrionaceae</taxon>
        <taxon>Vibrio</taxon>
    </lineage>
</organism>
<reference evidence="1 2" key="1">
    <citation type="journal article" date="2018" name="Front. Microbiol.">
        <title>Phylogeny of Vibrio vulnificus from the Analysis of the Core-Genome: Implications for Intra-Species Taxonomy.</title>
        <authorList>
            <person name="Roig F.J."/>
            <person name="Gonzalez-Candelas F."/>
            <person name="Sanjuan E."/>
            <person name="Fouz B."/>
            <person name="Feil E.J."/>
            <person name="Llorens C."/>
            <person name="Baker-Austin C."/>
            <person name="Oliver J.D."/>
            <person name="Danin-Poleg Y."/>
            <person name="Gibas C.J."/>
            <person name="Kashi Y."/>
            <person name="Gulig P.A."/>
            <person name="Morrison S.S."/>
            <person name="Amaro C."/>
        </authorList>
    </citation>
    <scope>NUCLEOTIDE SEQUENCE [LARGE SCALE GENOMIC DNA]</scope>
    <source>
        <strain evidence="1 2">CECT4608</strain>
    </source>
</reference>
<sequence>MSNKNIEFIPLSKLNLDKSNPRLPSKFRKGKLSKSEIVNWMLGDASIIELMLAIGNAGFFIGEALLVIQESDGTYTVVEGNRRLTSTILLNEPDIAEIHKKKVAAVISDTSERPSEIPCIVFENRAKINKYLGYRHVTGVKSWGVLQKARYLSELKNDFTGMPFSQQCKELAKSIGSRSDHVRKLLIAFQVYERIEDSGFYKIKDLDETSIFFNYYSDSLSRDAIRNFIGVDVKSESPLDGLDESNLEELTRWFFEKNEQNKTRVIGDSKHLSMLDKILGNDEAKDYFRTGTGSIIDAYQIVSVSSESFNHEIEVALSGLKRAQNIIHKVEKHTNSDAVKTKLKEIFTLAKNMKSIVESTEEEGWDD</sequence>
<name>A0A2S3QVL9_VIBVL</name>
<accession>A0A2S3QVL9</accession>
<proteinExistence type="predicted"/>
<evidence type="ECO:0000313" key="2">
    <source>
        <dbReference type="Proteomes" id="UP000237466"/>
    </source>
</evidence>
<dbReference type="AlphaFoldDB" id="A0A2S3QVL9"/>
<dbReference type="EMBL" id="PDGH01000146">
    <property type="protein sequence ID" value="POB41906.1"/>
    <property type="molecule type" value="Genomic_DNA"/>
</dbReference>
<protein>
    <recommendedName>
        <fullName evidence="3">ParB/Sulfiredoxin domain-containing protein</fullName>
    </recommendedName>
</protein>
<gene>
    <name evidence="1" type="ORF">CRN52_23235</name>
</gene>
<dbReference type="RefSeq" id="WP_103201256.1">
    <property type="nucleotide sequence ID" value="NZ_PDGH01000146.1"/>
</dbReference>
<evidence type="ECO:0000313" key="1">
    <source>
        <dbReference type="EMBL" id="POB41906.1"/>
    </source>
</evidence>